<evidence type="ECO:0000313" key="2">
    <source>
        <dbReference type="Proteomes" id="UP001164653"/>
    </source>
</evidence>
<accession>A0A9E8NGI7</accession>
<dbReference type="AlphaFoldDB" id="A0A9E8NGI7"/>
<dbReference type="Proteomes" id="UP001164653">
    <property type="component" value="Chromosome"/>
</dbReference>
<reference evidence="1" key="1">
    <citation type="submission" date="2022-11" db="EMBL/GenBank/DDBJ databases">
        <title>Dyadobacter pollutisoli sp. nov., isolated from plastic dumped soil.</title>
        <authorList>
            <person name="Kim J.M."/>
            <person name="Kim K.R."/>
            <person name="Lee J.K."/>
            <person name="Hao L."/>
            <person name="Jeon C.O."/>
        </authorList>
    </citation>
    <scope>NUCLEOTIDE SEQUENCE</scope>
    <source>
        <strain evidence="1">U1</strain>
    </source>
</reference>
<keyword evidence="2" id="KW-1185">Reference proteome</keyword>
<gene>
    <name evidence="1" type="ORF">ON006_07830</name>
</gene>
<protein>
    <submittedName>
        <fullName evidence="1">Uncharacterized protein</fullName>
    </submittedName>
</protein>
<evidence type="ECO:0000313" key="1">
    <source>
        <dbReference type="EMBL" id="WAC13857.1"/>
    </source>
</evidence>
<dbReference type="KEGG" id="dpf:ON006_07830"/>
<dbReference type="RefSeq" id="WP_244819035.1">
    <property type="nucleotide sequence ID" value="NZ_CP112998.1"/>
</dbReference>
<sequence>MKTSDYLKAGWLAFALVLLFVIGWESYWRSQGFDLSYNDDESLWAFTRKRIYNTTPARPVIIGSSRVKFDIDQTQWEQQTGEKPVQLALVGTSPRPILRDLANDPEFKGTLLVGVVEGLFFSGEGSPMEIEANKRLKAYPKWSLSQQASFYMNQHLESNLLFLDEERFSLNSLLKRLPIESRAGVFVFPNFPIRTGYTNPNRQEIFSKDFMADTAVQHGVQYVWSYLGMLSNKKGVGGDTLSGIIHSVKVNVDKINARGGQVLFLKMPVSNPALAAEQKSFPRKEYWDRLLLETGSQGIHFEDYPELSKYVCPDWSHLAPADTKPFTADLIKIIEAKTHWTLQKSPTSNHP</sequence>
<proteinExistence type="predicted"/>
<name>A0A9E8NGI7_9BACT</name>
<dbReference type="EMBL" id="CP112998">
    <property type="protein sequence ID" value="WAC13857.1"/>
    <property type="molecule type" value="Genomic_DNA"/>
</dbReference>
<organism evidence="1 2">
    <name type="scientific">Dyadobacter pollutisoli</name>
    <dbReference type="NCBI Taxonomy" id="2910158"/>
    <lineage>
        <taxon>Bacteria</taxon>
        <taxon>Pseudomonadati</taxon>
        <taxon>Bacteroidota</taxon>
        <taxon>Cytophagia</taxon>
        <taxon>Cytophagales</taxon>
        <taxon>Spirosomataceae</taxon>
        <taxon>Dyadobacter</taxon>
    </lineage>
</organism>